<feature type="compositionally biased region" description="Polar residues" evidence="6">
    <location>
        <begin position="704"/>
        <end position="723"/>
    </location>
</feature>
<keyword evidence="4 7" id="KW-0472">Membrane</keyword>
<evidence type="ECO:0000256" key="3">
    <source>
        <dbReference type="ARBA" id="ARBA00022989"/>
    </source>
</evidence>
<evidence type="ECO:0000313" key="8">
    <source>
        <dbReference type="EMBL" id="CAH2235218.1"/>
    </source>
</evidence>
<dbReference type="GO" id="GO:0071683">
    <property type="term" value="C:sensory dendrite"/>
    <property type="evidence" value="ECO:0007669"/>
    <property type="project" value="TreeGrafter"/>
</dbReference>
<comment type="caution">
    <text evidence="8">The sequence shown here is derived from an EMBL/GenBank/DDBJ whole genome shotgun (WGS) entry which is preliminary data.</text>
</comment>
<sequence>MAQVATLPPPGPVHRPPRDFLKENMEEIRELSELNREKNEAELEKQRREEEIALLKEMGLLDRKSNVNSRTNSRSNSPGRLNLRSRSNSPSAILHFENIPRNSSEFLNKEETISRPVAHRSRVRSLSKSQPQSNNVSPKNSKIPKRQNSVSPTRSNSRLSVDKKLNANQRYMSNSTSSIHETIRIGSQMHDKRTTQSNLQLNATQSNVKGKPPISPSRSGPPPSNKSINPKRLSPIVGTPSKSPIEDAKPGSAKTNSKSTPAAKKTVKTTVSNPATSRLNSRQTSRTTSRDSSPEKRKPAARPIKSSSTVKPPVSTKTAPKTTISNKSETKKPVSRTNSVKNLTRVPSTKNLNDKPPLSRQVSKKDLSAKSKSTTKLNEIASKSDKGEKSLTKTKEVKKSTNVENKGKEVVTTADANFGESVETQDNGTQYDKSKNQNGDMVILTKKNIVSMTTAAITSQPLEVVATVTNQLPAVLEKAREKGMFERLSSKDSLVGKEEEKITKETVEEKEKEEKKPKAKTEKTIFAEDNVRLRPLQPPYNNPHLERVKQKIDTLLKEPEISTENILAMAKAKEAAAKNIAEKAKSSIKEAKSEMKETAVEKKDEVIKKGEEMTAEIRSEATKIVDSIITPVEEPEKLLEKAKDDTKKAIEPVVKVVSEKKKEIKTEVSERITETLVQGGPEVDVQSSNFSTPGEKMALKPSGGSASDKSHSNGGFPQSTGTTPKPPPRAHRGSKEKTPPSGSDQTPTQPKPNICVRLMGKCKTKCCPCCLKKGPERLEEDGDTSEREEEADGNEKIKFWKKMNCFKKKVPEEEVEIAAGKGTTIEFETETKRKRKLRDILCACCRRQRVADVSEPPLHAGVTPPVGSSDVVKEAGCCGKRKEAERRDSILSDQPPSTCCNNRLCRWIRGACRRQPTVAESGSRRTSLFSKNKSLSPTLPPEDTRKKLDPSLIEHTSVMRGAIPVLPTILAYFCLLCNIVIPGLGTIFSGMFCICFGIPRFGVHDGAKYRIGSFIINLLVGAGQLFTVLFCLVGWGWSIWWGYIMVKTSRKYKKLKAEAAAEEAEAPPVTNNNHTRA</sequence>
<keyword evidence="9" id="KW-1185">Reference proteome</keyword>
<dbReference type="InterPro" id="IPR026673">
    <property type="entry name" value="SPEC3/Stum"/>
</dbReference>
<reference evidence="8" key="1">
    <citation type="submission" date="2022-03" db="EMBL/GenBank/DDBJ databases">
        <authorList>
            <person name="Lindestad O."/>
        </authorList>
    </citation>
    <scope>NUCLEOTIDE SEQUENCE</scope>
</reference>
<accession>A0A8S4RHN8</accession>
<feature type="compositionally biased region" description="Polar residues" evidence="6">
    <location>
        <begin position="305"/>
        <end position="327"/>
    </location>
</feature>
<keyword evidence="5" id="KW-0175">Coiled coil</keyword>
<feature type="region of interest" description="Disordered" evidence="6">
    <location>
        <begin position="658"/>
        <end position="753"/>
    </location>
</feature>
<dbReference type="GO" id="GO:0019230">
    <property type="term" value="P:proprioception"/>
    <property type="evidence" value="ECO:0007669"/>
    <property type="project" value="TreeGrafter"/>
</dbReference>
<dbReference type="Proteomes" id="UP000838756">
    <property type="component" value="Unassembled WGS sequence"/>
</dbReference>
<feature type="compositionally biased region" description="Polar residues" evidence="6">
    <location>
        <begin position="126"/>
        <end position="159"/>
    </location>
</feature>
<evidence type="ECO:0000256" key="7">
    <source>
        <dbReference type="SAM" id="Phobius"/>
    </source>
</evidence>
<dbReference type="GO" id="GO:0050954">
    <property type="term" value="P:sensory perception of mechanical stimulus"/>
    <property type="evidence" value="ECO:0007669"/>
    <property type="project" value="TreeGrafter"/>
</dbReference>
<feature type="region of interest" description="Disordered" evidence="6">
    <location>
        <begin position="498"/>
        <end position="521"/>
    </location>
</feature>
<proteinExistence type="predicted"/>
<keyword evidence="3 7" id="KW-1133">Transmembrane helix</keyword>
<feature type="region of interest" description="Disordered" evidence="6">
    <location>
        <begin position="923"/>
        <end position="946"/>
    </location>
</feature>
<dbReference type="PANTHER" id="PTHR21676">
    <property type="entry name" value="PROTEIN STUM"/>
    <property type="match status" value="1"/>
</dbReference>
<feature type="compositionally biased region" description="Polar residues" evidence="6">
    <location>
        <begin position="422"/>
        <end position="436"/>
    </location>
</feature>
<organism evidence="8 9">
    <name type="scientific">Pararge aegeria aegeria</name>
    <dbReference type="NCBI Taxonomy" id="348720"/>
    <lineage>
        <taxon>Eukaryota</taxon>
        <taxon>Metazoa</taxon>
        <taxon>Ecdysozoa</taxon>
        <taxon>Arthropoda</taxon>
        <taxon>Hexapoda</taxon>
        <taxon>Insecta</taxon>
        <taxon>Pterygota</taxon>
        <taxon>Neoptera</taxon>
        <taxon>Endopterygota</taxon>
        <taxon>Lepidoptera</taxon>
        <taxon>Glossata</taxon>
        <taxon>Ditrysia</taxon>
        <taxon>Papilionoidea</taxon>
        <taxon>Nymphalidae</taxon>
        <taxon>Satyrinae</taxon>
        <taxon>Satyrini</taxon>
        <taxon>Parargina</taxon>
        <taxon>Pararge</taxon>
    </lineage>
</organism>
<name>A0A8S4RHN8_9NEOP</name>
<feature type="compositionally biased region" description="Polar residues" evidence="6">
    <location>
        <begin position="335"/>
        <end position="351"/>
    </location>
</feature>
<dbReference type="PANTHER" id="PTHR21676:SF6">
    <property type="entry name" value="PROTEIN STUM"/>
    <property type="match status" value="1"/>
</dbReference>
<feature type="compositionally biased region" description="Basic and acidic residues" evidence="6">
    <location>
        <begin position="658"/>
        <end position="673"/>
    </location>
</feature>
<feature type="compositionally biased region" description="Low complexity" evidence="6">
    <location>
        <begin position="257"/>
        <end position="287"/>
    </location>
</feature>
<evidence type="ECO:0000256" key="4">
    <source>
        <dbReference type="ARBA" id="ARBA00023136"/>
    </source>
</evidence>
<dbReference type="OrthoDB" id="361532at2759"/>
<feature type="region of interest" description="Disordered" evidence="6">
    <location>
        <begin position="59"/>
        <end position="88"/>
    </location>
</feature>
<feature type="compositionally biased region" description="Low complexity" evidence="6">
    <location>
        <begin position="66"/>
        <end position="88"/>
    </location>
</feature>
<gene>
    <name evidence="8" type="primary">jg10470</name>
    <name evidence="8" type="ORF">PAEG_LOCUS12890</name>
</gene>
<protein>
    <submittedName>
        <fullName evidence="8">Jg10470 protein</fullName>
    </submittedName>
</protein>
<evidence type="ECO:0000256" key="5">
    <source>
        <dbReference type="SAM" id="Coils"/>
    </source>
</evidence>
<dbReference type="GO" id="GO:0042330">
    <property type="term" value="P:taxis"/>
    <property type="evidence" value="ECO:0007669"/>
    <property type="project" value="TreeGrafter"/>
</dbReference>
<feature type="compositionally biased region" description="Basic and acidic residues" evidence="6">
    <location>
        <begin position="288"/>
        <end position="298"/>
    </location>
</feature>
<feature type="compositionally biased region" description="Basic and acidic residues" evidence="6">
    <location>
        <begin position="382"/>
        <end position="409"/>
    </location>
</feature>
<feature type="compositionally biased region" description="Pro residues" evidence="6">
    <location>
        <begin position="213"/>
        <end position="224"/>
    </location>
</feature>
<evidence type="ECO:0000256" key="1">
    <source>
        <dbReference type="ARBA" id="ARBA00004141"/>
    </source>
</evidence>
<keyword evidence="2 7" id="KW-0812">Transmembrane</keyword>
<dbReference type="AlphaFoldDB" id="A0A8S4RHN8"/>
<evidence type="ECO:0000256" key="2">
    <source>
        <dbReference type="ARBA" id="ARBA00022692"/>
    </source>
</evidence>
<feature type="compositionally biased region" description="Polar residues" evidence="6">
    <location>
        <begin position="923"/>
        <end position="937"/>
    </location>
</feature>
<feature type="region of interest" description="Disordered" evidence="6">
    <location>
        <begin position="112"/>
        <end position="180"/>
    </location>
</feature>
<dbReference type="EMBL" id="CAKXAJ010025115">
    <property type="protein sequence ID" value="CAH2235218.1"/>
    <property type="molecule type" value="Genomic_DNA"/>
</dbReference>
<feature type="region of interest" description="Disordered" evidence="6">
    <location>
        <begin position="202"/>
        <end position="436"/>
    </location>
</feature>
<feature type="compositionally biased region" description="Polar residues" evidence="6">
    <location>
        <begin position="166"/>
        <end position="180"/>
    </location>
</feature>
<dbReference type="Pfam" id="PF15795">
    <property type="entry name" value="Spec3"/>
    <property type="match status" value="1"/>
</dbReference>
<feature type="transmembrane region" description="Helical" evidence="7">
    <location>
        <begin position="969"/>
        <end position="999"/>
    </location>
</feature>
<comment type="subcellular location">
    <subcellularLocation>
        <location evidence="1">Membrane</location>
        <topology evidence="1">Multi-pass membrane protein</topology>
    </subcellularLocation>
</comment>
<evidence type="ECO:0000256" key="6">
    <source>
        <dbReference type="SAM" id="MobiDB-lite"/>
    </source>
</evidence>
<feature type="coiled-coil region" evidence="5">
    <location>
        <begin position="21"/>
        <end position="58"/>
    </location>
</feature>
<dbReference type="GO" id="GO:0016020">
    <property type="term" value="C:membrane"/>
    <property type="evidence" value="ECO:0007669"/>
    <property type="project" value="UniProtKB-SubCell"/>
</dbReference>
<feature type="transmembrane region" description="Helical" evidence="7">
    <location>
        <begin position="1011"/>
        <end position="1037"/>
    </location>
</feature>
<feature type="coiled-coil region" evidence="5">
    <location>
        <begin position="574"/>
        <end position="601"/>
    </location>
</feature>
<evidence type="ECO:0000313" key="9">
    <source>
        <dbReference type="Proteomes" id="UP000838756"/>
    </source>
</evidence>